<dbReference type="InterPro" id="IPR008840">
    <property type="entry name" value="Sipho_Gp157"/>
</dbReference>
<accession>A0A6J5M2X4</accession>
<proteinExistence type="predicted"/>
<reference evidence="1" key="1">
    <citation type="submission" date="2020-04" db="EMBL/GenBank/DDBJ databases">
        <authorList>
            <person name="Chiriac C."/>
            <person name="Salcher M."/>
            <person name="Ghai R."/>
            <person name="Kavagutti S V."/>
        </authorList>
    </citation>
    <scope>NUCLEOTIDE SEQUENCE</scope>
</reference>
<sequence>MLPSLYQIAEEFRQTAIALSNMDLDEQTLRDTLEGCTGDLEAKSTNIVKFTQSLLATAESIKQAEAEMAKRRKALENRAARVIEYVKSCMELAGVQKIECPYFMLSIRENPGKVEITDITQIPVQYTRLPEPPTPEPDKKAIADAIKSGVVIPGAQLVKTTRLEVK</sequence>
<dbReference type="EMBL" id="LR796386">
    <property type="protein sequence ID" value="CAB4141114.1"/>
    <property type="molecule type" value="Genomic_DNA"/>
</dbReference>
<evidence type="ECO:0000313" key="1">
    <source>
        <dbReference type="EMBL" id="CAB4141114.1"/>
    </source>
</evidence>
<organism evidence="1">
    <name type="scientific">uncultured Caudovirales phage</name>
    <dbReference type="NCBI Taxonomy" id="2100421"/>
    <lineage>
        <taxon>Viruses</taxon>
        <taxon>Duplodnaviria</taxon>
        <taxon>Heunggongvirae</taxon>
        <taxon>Uroviricota</taxon>
        <taxon>Caudoviricetes</taxon>
        <taxon>Peduoviridae</taxon>
        <taxon>Maltschvirus</taxon>
        <taxon>Maltschvirus maltsch</taxon>
    </lineage>
</organism>
<name>A0A6J5M2X4_9CAUD</name>
<dbReference type="Pfam" id="PF05565">
    <property type="entry name" value="Sipho_Gp157"/>
    <property type="match status" value="1"/>
</dbReference>
<protein>
    <submittedName>
        <fullName evidence="1">Siphovirus Gp157</fullName>
    </submittedName>
</protein>
<gene>
    <name evidence="1" type="ORF">UFOVP413_51</name>
</gene>